<evidence type="ECO:0000313" key="3">
    <source>
        <dbReference type="Proteomes" id="UP000250235"/>
    </source>
</evidence>
<dbReference type="Proteomes" id="UP000250235">
    <property type="component" value="Unassembled WGS sequence"/>
</dbReference>
<organism evidence="2 3">
    <name type="scientific">Dorcoceras hygrometricum</name>
    <dbReference type="NCBI Taxonomy" id="472368"/>
    <lineage>
        <taxon>Eukaryota</taxon>
        <taxon>Viridiplantae</taxon>
        <taxon>Streptophyta</taxon>
        <taxon>Embryophyta</taxon>
        <taxon>Tracheophyta</taxon>
        <taxon>Spermatophyta</taxon>
        <taxon>Magnoliopsida</taxon>
        <taxon>eudicotyledons</taxon>
        <taxon>Gunneridae</taxon>
        <taxon>Pentapetalae</taxon>
        <taxon>asterids</taxon>
        <taxon>lamiids</taxon>
        <taxon>Lamiales</taxon>
        <taxon>Gesneriaceae</taxon>
        <taxon>Didymocarpoideae</taxon>
        <taxon>Trichosporeae</taxon>
        <taxon>Loxocarpinae</taxon>
        <taxon>Dorcoceras</taxon>
    </lineage>
</organism>
<sequence length="310" mass="35507">MPPRRRGRATRQIPTVSEGQNEEGERSLPVRRRLGQVYDEVDVLAARVDEMELIMARFQRMNPQTFDGDESSSDAESWLQHITGLFDRLNLHSVQLGYLKILQVDNTYPNNTKQENKYELFTQSQHILPTQLLIKFHQLQATVPLTRADIWNALQLIPCVSATAEFSRKTTPLIVRTDKQLNRAAKENFKNLRCYYEVEHLGFLTLTRAPETDLFGLQCPTSPLLPPRKVPLEDLIYTSCTDPIPQPAAARTPRLNQPSAVTHLFYAYVRKATNTEFNVVVVGRLHLQLPILSLLRLDSIWLISLSLVYC</sequence>
<feature type="region of interest" description="Disordered" evidence="1">
    <location>
        <begin position="1"/>
        <end position="27"/>
    </location>
</feature>
<proteinExistence type="predicted"/>
<protein>
    <submittedName>
        <fullName evidence="2">Uncharacterized protein</fullName>
    </submittedName>
</protein>
<evidence type="ECO:0000313" key="2">
    <source>
        <dbReference type="EMBL" id="KZV34162.1"/>
    </source>
</evidence>
<evidence type="ECO:0000256" key="1">
    <source>
        <dbReference type="SAM" id="MobiDB-lite"/>
    </source>
</evidence>
<dbReference type="EMBL" id="KV005189">
    <property type="protein sequence ID" value="KZV34162.1"/>
    <property type="molecule type" value="Genomic_DNA"/>
</dbReference>
<dbReference type="AlphaFoldDB" id="A0A2Z7BIH2"/>
<name>A0A2Z7BIH2_9LAMI</name>
<reference evidence="2 3" key="1">
    <citation type="journal article" date="2015" name="Proc. Natl. Acad. Sci. U.S.A.">
        <title>The resurrection genome of Boea hygrometrica: A blueprint for survival of dehydration.</title>
        <authorList>
            <person name="Xiao L."/>
            <person name="Yang G."/>
            <person name="Zhang L."/>
            <person name="Yang X."/>
            <person name="Zhao S."/>
            <person name="Ji Z."/>
            <person name="Zhou Q."/>
            <person name="Hu M."/>
            <person name="Wang Y."/>
            <person name="Chen M."/>
            <person name="Xu Y."/>
            <person name="Jin H."/>
            <person name="Xiao X."/>
            <person name="Hu G."/>
            <person name="Bao F."/>
            <person name="Hu Y."/>
            <person name="Wan P."/>
            <person name="Li L."/>
            <person name="Deng X."/>
            <person name="Kuang T."/>
            <person name="Xiang C."/>
            <person name="Zhu J.K."/>
            <person name="Oliver M.J."/>
            <person name="He Y."/>
        </authorList>
    </citation>
    <scope>NUCLEOTIDE SEQUENCE [LARGE SCALE GENOMIC DNA]</scope>
    <source>
        <strain evidence="3">cv. XS01</strain>
    </source>
</reference>
<accession>A0A2Z7BIH2</accession>
<keyword evidence="3" id="KW-1185">Reference proteome</keyword>
<gene>
    <name evidence="2" type="ORF">F511_40390</name>
</gene>